<evidence type="ECO:0000256" key="7">
    <source>
        <dbReference type="ARBA" id="ARBA00023136"/>
    </source>
</evidence>
<evidence type="ECO:0000256" key="6">
    <source>
        <dbReference type="ARBA" id="ARBA00022989"/>
    </source>
</evidence>
<evidence type="ECO:0008006" key="11">
    <source>
        <dbReference type="Google" id="ProtNLM"/>
    </source>
</evidence>
<dbReference type="GO" id="GO:0006865">
    <property type="term" value="P:amino acid transport"/>
    <property type="evidence" value="ECO:0007669"/>
    <property type="project" value="UniProtKB-KW"/>
</dbReference>
<keyword evidence="10" id="KW-1185">Reference proteome</keyword>
<dbReference type="Gene3D" id="1.20.1740.10">
    <property type="entry name" value="Amino acid/polyamine transporter I"/>
    <property type="match status" value="1"/>
</dbReference>
<protein>
    <recommendedName>
        <fullName evidence="11">Thiamine transporter thi9</fullName>
    </recommendedName>
</protein>
<dbReference type="PANTHER" id="PTHR45649:SF53">
    <property type="entry name" value="AMINO ACID PERMEASE"/>
    <property type="match status" value="1"/>
</dbReference>
<evidence type="ECO:0000256" key="2">
    <source>
        <dbReference type="ARBA" id="ARBA00009523"/>
    </source>
</evidence>
<feature type="transmembrane region" description="Helical" evidence="8">
    <location>
        <begin position="464"/>
        <end position="487"/>
    </location>
</feature>
<feature type="transmembrane region" description="Helical" evidence="8">
    <location>
        <begin position="91"/>
        <end position="124"/>
    </location>
</feature>
<keyword evidence="3" id="KW-0813">Transport</keyword>
<dbReference type="EMBL" id="KE546994">
    <property type="protein sequence ID" value="EPY50042.1"/>
    <property type="molecule type" value="Genomic_DNA"/>
</dbReference>
<proteinExistence type="inferred from homology"/>
<keyword evidence="5" id="KW-0029">Amino-acid transport</keyword>
<dbReference type="RefSeq" id="XP_013025380.1">
    <property type="nucleotide sequence ID" value="XM_013169926.1"/>
</dbReference>
<evidence type="ECO:0000313" key="9">
    <source>
        <dbReference type="EMBL" id="EPY50042.1"/>
    </source>
</evidence>
<dbReference type="GeneID" id="25037828"/>
<reference evidence="9 10" key="1">
    <citation type="journal article" date="2011" name="Science">
        <title>Comparative functional genomics of the fission yeasts.</title>
        <authorList>
            <person name="Rhind N."/>
            <person name="Chen Z."/>
            <person name="Yassour M."/>
            <person name="Thompson D.A."/>
            <person name="Haas B.J."/>
            <person name="Habib N."/>
            <person name="Wapinski I."/>
            <person name="Roy S."/>
            <person name="Lin M.F."/>
            <person name="Heiman D.I."/>
            <person name="Young S.K."/>
            <person name="Furuya K."/>
            <person name="Guo Y."/>
            <person name="Pidoux A."/>
            <person name="Chen H.M."/>
            <person name="Robbertse B."/>
            <person name="Goldberg J.M."/>
            <person name="Aoki K."/>
            <person name="Bayne E.H."/>
            <person name="Berlin A.M."/>
            <person name="Desjardins C.A."/>
            <person name="Dobbs E."/>
            <person name="Dukaj L."/>
            <person name="Fan L."/>
            <person name="FitzGerald M.G."/>
            <person name="French C."/>
            <person name="Gujja S."/>
            <person name="Hansen K."/>
            <person name="Keifenheim D."/>
            <person name="Levin J.Z."/>
            <person name="Mosher R.A."/>
            <person name="Mueller C.A."/>
            <person name="Pfiffner J."/>
            <person name="Priest M."/>
            <person name="Russ C."/>
            <person name="Smialowska A."/>
            <person name="Swoboda P."/>
            <person name="Sykes S.M."/>
            <person name="Vaughn M."/>
            <person name="Vengrova S."/>
            <person name="Yoder R."/>
            <person name="Zeng Q."/>
            <person name="Allshire R."/>
            <person name="Baulcombe D."/>
            <person name="Birren B.W."/>
            <person name="Brown W."/>
            <person name="Ekwall K."/>
            <person name="Kellis M."/>
            <person name="Leatherwood J."/>
            <person name="Levin H."/>
            <person name="Margalit H."/>
            <person name="Martienssen R."/>
            <person name="Nieduszynski C.A."/>
            <person name="Spatafora J.W."/>
            <person name="Friedman N."/>
            <person name="Dalgaard J.Z."/>
            <person name="Baumann P."/>
            <person name="Niki H."/>
            <person name="Regev A."/>
            <person name="Nusbaum C."/>
        </authorList>
    </citation>
    <scope>NUCLEOTIDE SEQUENCE [LARGE SCALE GENOMIC DNA]</scope>
    <source>
        <strain evidence="10">OY26 / ATCC MYA-4695 / CBS 11777 / NBRC 106824 / NRRL Y48691</strain>
    </source>
</reference>
<gene>
    <name evidence="9" type="ORF">SPOG_03511</name>
</gene>
<dbReference type="STRING" id="653667.S9WZA0"/>
<comment type="subcellular location">
    <subcellularLocation>
        <location evidence="1">Membrane</location>
        <topology evidence="1">Multi-pass membrane protein</topology>
    </subcellularLocation>
</comment>
<keyword evidence="4 8" id="KW-0812">Transmembrane</keyword>
<feature type="transmembrane region" description="Helical" evidence="8">
    <location>
        <begin position="299"/>
        <end position="321"/>
    </location>
</feature>
<feature type="transmembrane region" description="Helical" evidence="8">
    <location>
        <begin position="342"/>
        <end position="365"/>
    </location>
</feature>
<dbReference type="OMA" id="SAYWITY"/>
<evidence type="ECO:0000256" key="1">
    <source>
        <dbReference type="ARBA" id="ARBA00004141"/>
    </source>
</evidence>
<dbReference type="Proteomes" id="UP000015464">
    <property type="component" value="Unassembled WGS sequence"/>
</dbReference>
<comment type="similarity">
    <text evidence="2">Belongs to the amino acid-polyamine-organocation (APC) superfamily.</text>
</comment>
<keyword evidence="7 8" id="KW-0472">Membrane</keyword>
<evidence type="ECO:0000313" key="10">
    <source>
        <dbReference type="Proteomes" id="UP000015464"/>
    </source>
</evidence>
<accession>S9WZA0</accession>
<evidence type="ECO:0000256" key="8">
    <source>
        <dbReference type="SAM" id="Phobius"/>
    </source>
</evidence>
<evidence type="ECO:0000256" key="3">
    <source>
        <dbReference type="ARBA" id="ARBA00022448"/>
    </source>
</evidence>
<feature type="transmembrane region" description="Helical" evidence="8">
    <location>
        <begin position="212"/>
        <end position="234"/>
    </location>
</feature>
<dbReference type="GO" id="GO:0016020">
    <property type="term" value="C:membrane"/>
    <property type="evidence" value="ECO:0007669"/>
    <property type="project" value="UniProtKB-SubCell"/>
</dbReference>
<organism evidence="9 10">
    <name type="scientific">Schizosaccharomyces cryophilus (strain OY26 / ATCC MYA-4695 / CBS 11777 / NBRC 106824 / NRRL Y48691)</name>
    <name type="common">Fission yeast</name>
    <dbReference type="NCBI Taxonomy" id="653667"/>
    <lineage>
        <taxon>Eukaryota</taxon>
        <taxon>Fungi</taxon>
        <taxon>Dikarya</taxon>
        <taxon>Ascomycota</taxon>
        <taxon>Taphrinomycotina</taxon>
        <taxon>Schizosaccharomycetes</taxon>
        <taxon>Schizosaccharomycetales</taxon>
        <taxon>Schizosaccharomycetaceae</taxon>
        <taxon>Schizosaccharomyces</taxon>
    </lineage>
</organism>
<dbReference type="PANTHER" id="PTHR45649">
    <property type="entry name" value="AMINO-ACID PERMEASE BAT1"/>
    <property type="match status" value="1"/>
</dbReference>
<feature type="transmembrane region" description="Helical" evidence="8">
    <location>
        <begin position="405"/>
        <end position="427"/>
    </location>
</feature>
<dbReference type="GO" id="GO:0022857">
    <property type="term" value="F:transmembrane transporter activity"/>
    <property type="evidence" value="ECO:0007669"/>
    <property type="project" value="InterPro"/>
</dbReference>
<dbReference type="PIRSF" id="PIRSF006060">
    <property type="entry name" value="AA_transporter"/>
    <property type="match status" value="1"/>
</dbReference>
<feature type="transmembrane region" description="Helical" evidence="8">
    <location>
        <begin position="136"/>
        <end position="155"/>
    </location>
</feature>
<sequence>MSENTEEKSNGLTEIAYNLEKDSVVRVLNADGQGLDEDEKLLKTLGYQPKLHRTYEFFENFASSFSCCDFMANIRGSFYVGLLTGGPSAYWITYCIAIPLSLVSASSIAEVCSALPTAGSVYFWASAAGGRKYGRLIGFLVAWWAVVAWTSFVAVSCHSTSKFIFGELPVFKSKFSVSSTDVKFRAVQWAVGEGLLLISVLINSVPPKWFRYVFRASVFVILLDFLLNLIWLPIATSKKYGFRDQEFMMSTNYGIGKVNHGWSWCLTFFCTARILVGYDAAGHVAEETKNASQTAARGMFYSALSNSILSCCIMIVFLYCLPPSQILYPLMKTNEQQPFVSFYALVLGKRAHVFMNVVGIIGTILDTTLSIVASSRLVFAVARDGVLPFSQWLSKVDGYGQPKNAIYFIYFVAAALLCSNLPSSVAFTSLMSAAAVPTILSYATIAFGRLFLSKDKFPTSKWSLGFLSKPFLVITFLWNLFTAVILFSPKAYPVTAKNFNYAPVIFGAITIFGLISWMLIPAVKWNTFHEPKDDDDRSSLQNKI</sequence>
<dbReference type="Pfam" id="PF13520">
    <property type="entry name" value="AA_permease_2"/>
    <property type="match status" value="1"/>
</dbReference>
<dbReference type="HOGENOM" id="CLU_004495_7_1_1"/>
<keyword evidence="6 8" id="KW-1133">Transmembrane helix</keyword>
<dbReference type="AlphaFoldDB" id="S9WZA0"/>
<dbReference type="OrthoDB" id="10054429at2759"/>
<feature type="transmembrane region" description="Helical" evidence="8">
    <location>
        <begin position="186"/>
        <end position="205"/>
    </location>
</feature>
<name>S9WZA0_SCHCR</name>
<evidence type="ECO:0000256" key="4">
    <source>
        <dbReference type="ARBA" id="ARBA00022692"/>
    </source>
</evidence>
<feature type="transmembrane region" description="Helical" evidence="8">
    <location>
        <begin position="499"/>
        <end position="520"/>
    </location>
</feature>
<dbReference type="InterPro" id="IPR002293">
    <property type="entry name" value="AA/rel_permease1"/>
</dbReference>
<dbReference type="eggNOG" id="KOG1289">
    <property type="taxonomic scope" value="Eukaryota"/>
</dbReference>
<feature type="transmembrane region" description="Helical" evidence="8">
    <location>
        <begin position="433"/>
        <end position="452"/>
    </location>
</feature>
<evidence type="ECO:0000256" key="5">
    <source>
        <dbReference type="ARBA" id="ARBA00022970"/>
    </source>
</evidence>